<dbReference type="Pfam" id="PF00975">
    <property type="entry name" value="Thioesterase"/>
    <property type="match status" value="1"/>
</dbReference>
<feature type="domain" description="Carrier" evidence="5">
    <location>
        <begin position="1426"/>
        <end position="1503"/>
    </location>
</feature>
<dbReference type="Pfam" id="PF00668">
    <property type="entry name" value="Condensation"/>
    <property type="match status" value="2"/>
</dbReference>
<dbReference type="InterPro" id="IPR029058">
    <property type="entry name" value="AB_hydrolase_fold"/>
</dbReference>
<name>A0ABS9JJS8_9ACTN</name>
<dbReference type="InterPro" id="IPR036736">
    <property type="entry name" value="ACP-like_sf"/>
</dbReference>
<dbReference type="InterPro" id="IPR010071">
    <property type="entry name" value="AA_adenyl_dom"/>
</dbReference>
<dbReference type="Gene3D" id="3.30.559.30">
    <property type="entry name" value="Nonribosomal peptide synthetase, condensation domain"/>
    <property type="match status" value="2"/>
</dbReference>
<dbReference type="EMBL" id="JAKKZF010000088">
    <property type="protein sequence ID" value="MCG0065829.1"/>
    <property type="molecule type" value="Genomic_DNA"/>
</dbReference>
<dbReference type="Gene3D" id="3.40.50.1820">
    <property type="entry name" value="alpha/beta hydrolase"/>
    <property type="match status" value="1"/>
</dbReference>
<dbReference type="InterPro" id="IPR025110">
    <property type="entry name" value="AMP-bd_C"/>
</dbReference>
<dbReference type="Gene3D" id="1.10.1200.10">
    <property type="entry name" value="ACP-like"/>
    <property type="match status" value="1"/>
</dbReference>
<keyword evidence="2" id="KW-0596">Phosphopantetheine</keyword>
<accession>A0ABS9JJS8</accession>
<dbReference type="SUPFAM" id="SSF52777">
    <property type="entry name" value="CoA-dependent acyltransferases"/>
    <property type="match status" value="4"/>
</dbReference>
<dbReference type="InterPro" id="IPR000873">
    <property type="entry name" value="AMP-dep_synth/lig_dom"/>
</dbReference>
<dbReference type="CDD" id="cd17646">
    <property type="entry name" value="A_NRPS_AB3403-like"/>
    <property type="match status" value="1"/>
</dbReference>
<dbReference type="SUPFAM" id="SSF53474">
    <property type="entry name" value="alpha/beta-Hydrolases"/>
    <property type="match status" value="1"/>
</dbReference>
<dbReference type="Pfam" id="PF13193">
    <property type="entry name" value="AMP-binding_C"/>
    <property type="match status" value="1"/>
</dbReference>
<dbReference type="Gene3D" id="3.30.559.10">
    <property type="entry name" value="Chloramphenicol acetyltransferase-like domain"/>
    <property type="match status" value="2"/>
</dbReference>
<dbReference type="PANTHER" id="PTHR45527">
    <property type="entry name" value="NONRIBOSOMAL PEPTIDE SYNTHETASE"/>
    <property type="match status" value="1"/>
</dbReference>
<dbReference type="Gene3D" id="2.30.38.10">
    <property type="entry name" value="Luciferase, Domain 3"/>
    <property type="match status" value="1"/>
</dbReference>
<evidence type="ECO:0000256" key="1">
    <source>
        <dbReference type="ARBA" id="ARBA00001957"/>
    </source>
</evidence>
<feature type="compositionally biased region" description="Basic and acidic residues" evidence="4">
    <location>
        <begin position="210"/>
        <end position="220"/>
    </location>
</feature>
<dbReference type="Pfam" id="PF00501">
    <property type="entry name" value="AMP-binding"/>
    <property type="match status" value="1"/>
</dbReference>
<organism evidence="6 7">
    <name type="scientific">Streptomyces tricolor</name>
    <dbReference type="NCBI Taxonomy" id="68277"/>
    <lineage>
        <taxon>Bacteria</taxon>
        <taxon>Bacillati</taxon>
        <taxon>Actinomycetota</taxon>
        <taxon>Actinomycetes</taxon>
        <taxon>Kitasatosporales</taxon>
        <taxon>Streptomycetaceae</taxon>
        <taxon>Streptomyces</taxon>
        <taxon>Streptomyces violaceoruber group</taxon>
    </lineage>
</organism>
<sequence>MSDLLGRLAELTGPERARLMARLRQRAATSAEQSADPTAASDAQQRLWLLQRLDPGSPAHHLSAALHLAGPLDVEALHRALTGITARHESLRTGFREEDGRPVRHVVASPSVELPLVDLADLPSGEAERRARALHAEQGRRPFELDRAPLARFTLYRLTAERHVLTVVAHHLVCDGWSMGVFTTELVALYEAFAEGRPSPLPPSAAVPAGERRPTGEERDRSVRYWREELSGDLPVLELPIDRPRSAPATDRGARHGFRIPVGLHQELRAAAGRDRATVYGVLLAAYAVTLHRITGQLDLVVGAPVDERQGAGEEGLIGFFVNTLPLRLRLRPGRTFAETARHAGEVLRGALTHDLPFGDIVRETNPPRPPGRTVLRQTAFSLQPAVPAGRRAGGLTVTPAAPDDFDLGVSPLDLSLHLREQDGELLGCFEYRTDLFDAGTVSGWAEEFQEVLRRAVRSPEEIAVTGARAPESNLTDSQLALWFGKQTSGDVRLYYENVTALYSIPGPLDHDRFRRAFQRLVDHSDALRSTFHEVDGVPLRRVADSVPAPVDLVDLTGEPDPREAALRWARRRSGPGLDPARRVFDSALLKLSDSAYAWYLDVDHLVCDAWSMSLFLRTLSAYYDLDRQGRLAEATPLPPFQAYVDHERALRGTGRRQRAERHWRETLAEPVERLAFYGREDDVAGTTRTARVTVELDAGRSARIAEFARQEGHASPAVAFAAALFAYLHRIGGGELLRIGTPFANRPAEFRDTAGLFMNVLPLQLRVTGDTTLRLLARETQRSFLQAARYQDHVPRHRGGARLYDVYLNYQNAVFEGFGGTVGFDLLDTGHSPDRLTLQVRELRPDPTAPPRFVLDFDFNTVCFDTTQRDRTTGHYLALLDALLTRPDDPVSAPRMLSDEELKQLDAWNDTARAYDLDTPLHTHIERQARRTPGATALVFEDRSLTYAELDAAAGRLARRIRRAVGEDRFTPGTTVAVHMERSLELVVGLLAVLKAGGAYLPVDPATPAERRAFMLADAGTALVLTTGSPDGLPADVPVLPVDLTRLEEPEDAGPAVEVEPGQLAYLIYTSGSTGTPKCVMLTHRGICNRLLWMQEAYGLTAADTVLQKTPFTFDVSVWEFFWPLMTGARLVVARPGGHRDPGYLAEVIRRDSVTTVHFVPSMLRAFLTDPAASRCGSLRRVIASGEALPPDLVRRFFEVFPPPAVELHNLYGPTEASVDVSAWRCRPEDAAGPVPIGRPVANTTLDVLDDRLAPLPLGIVGELHIGGVQLAAGYRGRDELTAERFVPDPRRPGGRLYRTGDLVRRRPDGALEFIGRADGQVKLRGYRIELGEIEARLAAHPSVQAAAVRPADDRLLAYVVPDAGTEPPGPAELRAFLARSLPDYMVPAVFVPLAALPVTANGKLDRAALPPPAPAAAAGAPARTARTALQRTVAGLWAELLGRDADTIGLDDDFFALGGHSLLAARLMAAVARRFGVRLPLTALFEAPTVARFAELISAGSEHSLLLSLRAPVTPAPLFLLHPAGGDVMAYRQLVTLLPAGREVLGIRSRALAGEAEAESLAAMAAQYVDVIRERRPAGPYHLAGWSMGGALAVEVAAGLEAAGERVALVALLDSSVPGEGEPDPLLAPAVALADSLPELAVTAEETAALRDRLRGLPLSERLKLLITRAEERGARVLPSEALLRQAELAERHERLMLTHRPSVVDAPLTLWWARDRLREHRASWAGQTRGGIREEATLPGNHFTLLRPPHVARVAERLAAALDTSERTVPVDRQGSEHL</sequence>
<dbReference type="InterPro" id="IPR045851">
    <property type="entry name" value="AMP-bd_C_sf"/>
</dbReference>
<gene>
    <name evidence="6" type="ORF">L0F81_21460</name>
</gene>
<dbReference type="InterPro" id="IPR020802">
    <property type="entry name" value="TesA-like"/>
</dbReference>
<evidence type="ECO:0000256" key="3">
    <source>
        <dbReference type="ARBA" id="ARBA00022553"/>
    </source>
</evidence>
<dbReference type="InterPro" id="IPR001031">
    <property type="entry name" value="Thioesterase"/>
</dbReference>
<dbReference type="InterPro" id="IPR020806">
    <property type="entry name" value="PKS_PP-bd"/>
</dbReference>
<dbReference type="SMART" id="SM00823">
    <property type="entry name" value="PKS_PP"/>
    <property type="match status" value="1"/>
</dbReference>
<dbReference type="Pfam" id="PF00550">
    <property type="entry name" value="PP-binding"/>
    <property type="match status" value="1"/>
</dbReference>
<feature type="region of interest" description="Disordered" evidence="4">
    <location>
        <begin position="197"/>
        <end position="220"/>
    </location>
</feature>
<dbReference type="SUPFAM" id="SSF47336">
    <property type="entry name" value="ACP-like"/>
    <property type="match status" value="1"/>
</dbReference>
<proteinExistence type="predicted"/>
<keyword evidence="3" id="KW-0597">Phosphoprotein</keyword>
<evidence type="ECO:0000256" key="2">
    <source>
        <dbReference type="ARBA" id="ARBA00022450"/>
    </source>
</evidence>
<evidence type="ECO:0000313" key="6">
    <source>
        <dbReference type="EMBL" id="MCG0065829.1"/>
    </source>
</evidence>
<dbReference type="PROSITE" id="PS50075">
    <property type="entry name" value="CARRIER"/>
    <property type="match status" value="1"/>
</dbReference>
<dbReference type="InterPro" id="IPR020845">
    <property type="entry name" value="AMP-binding_CS"/>
</dbReference>
<evidence type="ECO:0000256" key="4">
    <source>
        <dbReference type="SAM" id="MobiDB-lite"/>
    </source>
</evidence>
<comment type="cofactor">
    <cofactor evidence="1">
        <name>pantetheine 4'-phosphate</name>
        <dbReference type="ChEBI" id="CHEBI:47942"/>
    </cofactor>
</comment>
<dbReference type="Gene3D" id="3.40.50.980">
    <property type="match status" value="2"/>
</dbReference>
<dbReference type="NCBIfam" id="TIGR01733">
    <property type="entry name" value="AA-adenyl-dom"/>
    <property type="match status" value="1"/>
</dbReference>
<dbReference type="Gene3D" id="3.30.300.30">
    <property type="match status" value="1"/>
</dbReference>
<reference evidence="6 7" key="1">
    <citation type="submission" date="2022-01" db="EMBL/GenBank/DDBJ databases">
        <title>Draft Genome Sequences of Seven Type Strains of the Genus Streptomyces.</title>
        <authorList>
            <person name="Aziz S."/>
            <person name="Coretto E."/>
            <person name="Chronakova A."/>
            <person name="Sproer C."/>
            <person name="Huber K."/>
            <person name="Nouioui I."/>
            <person name="Gross H."/>
        </authorList>
    </citation>
    <scope>NUCLEOTIDE SEQUENCE [LARGE SCALE GENOMIC DNA]</scope>
    <source>
        <strain evidence="6 7">DSM 41685</strain>
    </source>
</reference>
<comment type="caution">
    <text evidence="6">The sequence shown here is derived from an EMBL/GenBank/DDBJ whole genome shotgun (WGS) entry which is preliminary data.</text>
</comment>
<protein>
    <submittedName>
        <fullName evidence="6">Amino acid adenylation domain-containing protein</fullName>
    </submittedName>
</protein>
<keyword evidence="7" id="KW-1185">Reference proteome</keyword>
<dbReference type="PANTHER" id="PTHR45527:SF1">
    <property type="entry name" value="FATTY ACID SYNTHASE"/>
    <property type="match status" value="1"/>
</dbReference>
<dbReference type="SUPFAM" id="SSF56801">
    <property type="entry name" value="Acetyl-CoA synthetase-like"/>
    <property type="match status" value="1"/>
</dbReference>
<dbReference type="RefSeq" id="WP_143649741.1">
    <property type="nucleotide sequence ID" value="NZ_JAKKZF010000088.1"/>
</dbReference>
<evidence type="ECO:0000259" key="5">
    <source>
        <dbReference type="PROSITE" id="PS50075"/>
    </source>
</evidence>
<dbReference type="InterPro" id="IPR009081">
    <property type="entry name" value="PP-bd_ACP"/>
</dbReference>
<dbReference type="CDD" id="cd19531">
    <property type="entry name" value="LCL_NRPS-like"/>
    <property type="match status" value="1"/>
</dbReference>
<dbReference type="InterPro" id="IPR023213">
    <property type="entry name" value="CAT-like_dom_sf"/>
</dbReference>
<dbReference type="InterPro" id="IPR001242">
    <property type="entry name" value="Condensation_dom"/>
</dbReference>
<dbReference type="PROSITE" id="PS00455">
    <property type="entry name" value="AMP_BINDING"/>
    <property type="match status" value="1"/>
</dbReference>
<evidence type="ECO:0000313" key="7">
    <source>
        <dbReference type="Proteomes" id="UP001299012"/>
    </source>
</evidence>
<dbReference type="Proteomes" id="UP001299012">
    <property type="component" value="Unassembled WGS sequence"/>
</dbReference>
<dbReference type="SMART" id="SM00824">
    <property type="entry name" value="PKS_TE"/>
    <property type="match status" value="1"/>
</dbReference>